<gene>
    <name evidence="2" type="ORF">A2W41_00700</name>
</gene>
<evidence type="ECO:0000256" key="1">
    <source>
        <dbReference type="SAM" id="Phobius"/>
    </source>
</evidence>
<proteinExistence type="predicted"/>
<evidence type="ECO:0000313" key="3">
    <source>
        <dbReference type="Proteomes" id="UP000176700"/>
    </source>
</evidence>
<organism evidence="2 3">
    <name type="scientific">Candidatus Ryanbacteria bacterium RIFCSPHIGHO2_01_45_13</name>
    <dbReference type="NCBI Taxonomy" id="1802112"/>
    <lineage>
        <taxon>Bacteria</taxon>
        <taxon>Candidatus Ryaniibacteriota</taxon>
    </lineage>
</organism>
<dbReference type="Proteomes" id="UP000176700">
    <property type="component" value="Unassembled WGS sequence"/>
</dbReference>
<accession>A0A1G2FZ23</accession>
<comment type="caution">
    <text evidence="2">The sequence shown here is derived from an EMBL/GenBank/DDBJ whole genome shotgun (WGS) entry which is preliminary data.</text>
</comment>
<protein>
    <submittedName>
        <fullName evidence="2">Uncharacterized protein</fullName>
    </submittedName>
</protein>
<keyword evidence="1" id="KW-0812">Transmembrane</keyword>
<feature type="transmembrane region" description="Helical" evidence="1">
    <location>
        <begin position="49"/>
        <end position="70"/>
    </location>
</feature>
<reference evidence="2 3" key="1">
    <citation type="journal article" date="2016" name="Nat. Commun.">
        <title>Thousands of microbial genomes shed light on interconnected biogeochemical processes in an aquifer system.</title>
        <authorList>
            <person name="Anantharaman K."/>
            <person name="Brown C.T."/>
            <person name="Hug L.A."/>
            <person name="Sharon I."/>
            <person name="Castelle C.J."/>
            <person name="Probst A.J."/>
            <person name="Thomas B.C."/>
            <person name="Singh A."/>
            <person name="Wilkins M.J."/>
            <person name="Karaoz U."/>
            <person name="Brodie E.L."/>
            <person name="Williams K.H."/>
            <person name="Hubbard S.S."/>
            <person name="Banfield J.F."/>
        </authorList>
    </citation>
    <scope>NUCLEOTIDE SEQUENCE [LARGE SCALE GENOMIC DNA]</scope>
</reference>
<sequence length="197" mass="21065">MGLGLVWGVVSRRWCVDTSGFKVYNYRKSTTALSLQKRKSQKEGNAMKALLMFLVAACVLALPAAVYAGGCHYHGSRLCCFEHGRSAYGGYDDGYRNYGDSGNLLEYRLESAAADGAAGLIRTVSGAVITGAQQRMFQATEPSGKTGCQPHDVECRRQAGAEAGRLAGLSRSAAVAEQEAYLQALCDAHPASAECRR</sequence>
<dbReference type="AlphaFoldDB" id="A0A1G2FZ23"/>
<keyword evidence="1" id="KW-1133">Transmembrane helix</keyword>
<dbReference type="EMBL" id="MHNI01000013">
    <property type="protein sequence ID" value="OGZ42821.1"/>
    <property type="molecule type" value="Genomic_DNA"/>
</dbReference>
<keyword evidence="1" id="KW-0472">Membrane</keyword>
<evidence type="ECO:0000313" key="2">
    <source>
        <dbReference type="EMBL" id="OGZ42821.1"/>
    </source>
</evidence>
<name>A0A1G2FZ23_9BACT</name>